<comment type="caution">
    <text evidence="3">The sequence shown here is derived from an EMBL/GenBank/DDBJ whole genome shotgun (WGS) entry which is preliminary data.</text>
</comment>
<name>A0ABD2NRZ3_9CUCU</name>
<dbReference type="InterPro" id="IPR029526">
    <property type="entry name" value="PGBD"/>
</dbReference>
<evidence type="ECO:0000256" key="1">
    <source>
        <dbReference type="SAM" id="Phobius"/>
    </source>
</evidence>
<gene>
    <name evidence="3" type="ORF">HHI36_004608</name>
</gene>
<dbReference type="AlphaFoldDB" id="A0ABD2NRZ3"/>
<feature type="domain" description="PiggyBac transposable element-derived protein" evidence="2">
    <location>
        <begin position="1"/>
        <end position="40"/>
    </location>
</feature>
<dbReference type="Pfam" id="PF13843">
    <property type="entry name" value="DDE_Tnp_1_7"/>
    <property type="match status" value="1"/>
</dbReference>
<dbReference type="PANTHER" id="PTHR47272">
    <property type="entry name" value="DDE_TNP_1_7 DOMAIN-CONTAINING PROTEIN"/>
    <property type="match status" value="1"/>
</dbReference>
<feature type="transmembrane region" description="Helical" evidence="1">
    <location>
        <begin position="23"/>
        <end position="43"/>
    </location>
</feature>
<dbReference type="PANTHER" id="PTHR47272:SF2">
    <property type="entry name" value="PIGGYBAC TRANSPOSABLE ELEMENT-DERIVED PROTEIN 3-LIKE"/>
    <property type="match status" value="1"/>
</dbReference>
<evidence type="ECO:0000259" key="2">
    <source>
        <dbReference type="Pfam" id="PF13843"/>
    </source>
</evidence>
<sequence>MGGVDKIDQLIAVYRSRIRQRKWWWPIFAYLLDASVVNVWILIRPNDARAFSLLQLRRSIAYTFLSSHGTPSSRGKIPKAMDEIIYDGRDHLPEYVSTKKLCRNCMGISHFICIKCKVGLHPKI</sequence>
<keyword evidence="1" id="KW-1133">Transmembrane helix</keyword>
<keyword evidence="1" id="KW-0812">Transmembrane</keyword>
<accession>A0ABD2NRZ3</accession>
<dbReference type="Proteomes" id="UP001516400">
    <property type="component" value="Unassembled WGS sequence"/>
</dbReference>
<dbReference type="EMBL" id="JABFTP020000144">
    <property type="protein sequence ID" value="KAL3281399.1"/>
    <property type="molecule type" value="Genomic_DNA"/>
</dbReference>
<organism evidence="3 4">
    <name type="scientific">Cryptolaemus montrouzieri</name>
    <dbReference type="NCBI Taxonomy" id="559131"/>
    <lineage>
        <taxon>Eukaryota</taxon>
        <taxon>Metazoa</taxon>
        <taxon>Ecdysozoa</taxon>
        <taxon>Arthropoda</taxon>
        <taxon>Hexapoda</taxon>
        <taxon>Insecta</taxon>
        <taxon>Pterygota</taxon>
        <taxon>Neoptera</taxon>
        <taxon>Endopterygota</taxon>
        <taxon>Coleoptera</taxon>
        <taxon>Polyphaga</taxon>
        <taxon>Cucujiformia</taxon>
        <taxon>Coccinelloidea</taxon>
        <taxon>Coccinellidae</taxon>
        <taxon>Scymninae</taxon>
        <taxon>Scymnini</taxon>
        <taxon>Cryptolaemus</taxon>
    </lineage>
</organism>
<reference evidence="3 4" key="1">
    <citation type="journal article" date="2021" name="BMC Biol.">
        <title>Horizontally acquired antibacterial genes associated with adaptive radiation of ladybird beetles.</title>
        <authorList>
            <person name="Li H.S."/>
            <person name="Tang X.F."/>
            <person name="Huang Y.H."/>
            <person name="Xu Z.Y."/>
            <person name="Chen M.L."/>
            <person name="Du X.Y."/>
            <person name="Qiu B.Y."/>
            <person name="Chen P.T."/>
            <person name="Zhang W."/>
            <person name="Slipinski A."/>
            <person name="Escalona H.E."/>
            <person name="Waterhouse R.M."/>
            <person name="Zwick A."/>
            <person name="Pang H."/>
        </authorList>
    </citation>
    <scope>NUCLEOTIDE SEQUENCE [LARGE SCALE GENOMIC DNA]</scope>
    <source>
        <strain evidence="3">SYSU2018</strain>
    </source>
</reference>
<evidence type="ECO:0000313" key="4">
    <source>
        <dbReference type="Proteomes" id="UP001516400"/>
    </source>
</evidence>
<keyword evidence="1" id="KW-0472">Membrane</keyword>
<keyword evidence="4" id="KW-1185">Reference proteome</keyword>
<protein>
    <recommendedName>
        <fullName evidence="2">PiggyBac transposable element-derived protein domain-containing protein</fullName>
    </recommendedName>
</protein>
<proteinExistence type="predicted"/>
<evidence type="ECO:0000313" key="3">
    <source>
        <dbReference type="EMBL" id="KAL3281399.1"/>
    </source>
</evidence>